<dbReference type="AlphaFoldDB" id="A0A1T4TBS1"/>
<dbReference type="RefSeq" id="WP_078763989.1">
    <property type="nucleotide sequence ID" value="NZ_FUWS01000018.1"/>
</dbReference>
<name>A0A1T4TBS1_9ACTN</name>
<dbReference type="OrthoDB" id="3821358at2"/>
<keyword evidence="3" id="KW-1185">Reference proteome</keyword>
<dbReference type="Pfam" id="PF21806">
    <property type="entry name" value="DUF6879"/>
    <property type="match status" value="1"/>
</dbReference>
<dbReference type="STRING" id="1122192.SAMN02745673_04772"/>
<dbReference type="InterPro" id="IPR049244">
    <property type="entry name" value="DUF6879"/>
</dbReference>
<evidence type="ECO:0000313" key="3">
    <source>
        <dbReference type="Proteomes" id="UP000190637"/>
    </source>
</evidence>
<gene>
    <name evidence="2" type="ORF">SAMN02745673_04772</name>
</gene>
<evidence type="ECO:0000313" key="2">
    <source>
        <dbReference type="EMBL" id="SKA38000.1"/>
    </source>
</evidence>
<feature type="domain" description="DUF6879" evidence="1">
    <location>
        <begin position="12"/>
        <end position="177"/>
    </location>
</feature>
<organism evidence="2 3">
    <name type="scientific">Marinactinospora thermotolerans DSM 45154</name>
    <dbReference type="NCBI Taxonomy" id="1122192"/>
    <lineage>
        <taxon>Bacteria</taxon>
        <taxon>Bacillati</taxon>
        <taxon>Actinomycetota</taxon>
        <taxon>Actinomycetes</taxon>
        <taxon>Streptosporangiales</taxon>
        <taxon>Nocardiopsidaceae</taxon>
        <taxon>Marinactinospora</taxon>
    </lineage>
</organism>
<evidence type="ECO:0000259" key="1">
    <source>
        <dbReference type="Pfam" id="PF21806"/>
    </source>
</evidence>
<sequence>MGLTFTSLEENKFQHLFEEFSYTAYRLETLQTYGVPYELEEFRRFRSGQSRGAFPGISRWIDRVRKGGGQGKVFHRVHVVSEPLSDYVRFECAWSYRHTVRAGEDVRILPVDATGWPDGLPRSDYWLFDSSVLVWMDYAADGAFRSAELVDDPAAVVQANLWRDRAIHLSIPFTQYEQGFDPMFLPR</sequence>
<accession>A0A1T4TBS1</accession>
<proteinExistence type="predicted"/>
<dbReference type="EMBL" id="FUWS01000018">
    <property type="protein sequence ID" value="SKA38000.1"/>
    <property type="molecule type" value="Genomic_DNA"/>
</dbReference>
<protein>
    <recommendedName>
        <fullName evidence="1">DUF6879 domain-containing protein</fullName>
    </recommendedName>
</protein>
<reference evidence="2 3" key="1">
    <citation type="submission" date="2017-02" db="EMBL/GenBank/DDBJ databases">
        <authorList>
            <person name="Peterson S.W."/>
        </authorList>
    </citation>
    <scope>NUCLEOTIDE SEQUENCE [LARGE SCALE GENOMIC DNA]</scope>
    <source>
        <strain evidence="2 3">DSM 45154</strain>
    </source>
</reference>
<dbReference type="Proteomes" id="UP000190637">
    <property type="component" value="Unassembled WGS sequence"/>
</dbReference>